<sequence length="227" mass="26506">MSQQGRQQGKKLEVYSEVLRRLEESKNPEANFPSFEDQIWAHFNQFSARYALEVNVERVEDVLIHKRLLHLAHDPANRWFYVHSLSKGNPIDSVCSDSPNSKVNRSTKHSLHPPPTFGSSPNLEALALGVNKFNNEKDDEQYTHSILFLIFSIPKNNYSTLYLFHSLNQTGSCAKSQFLEILEHTRFSTHSKFRRMILIRRYGKHEEIINISNRIQPQTSYLQEYSR</sequence>
<dbReference type="AlphaFoldDB" id="A0AAV8S586"/>
<gene>
    <name evidence="2" type="ORF">K2173_017296</name>
</gene>
<proteinExistence type="predicted"/>
<organism evidence="2 3">
    <name type="scientific">Erythroxylum novogranatense</name>
    <dbReference type="NCBI Taxonomy" id="1862640"/>
    <lineage>
        <taxon>Eukaryota</taxon>
        <taxon>Viridiplantae</taxon>
        <taxon>Streptophyta</taxon>
        <taxon>Embryophyta</taxon>
        <taxon>Tracheophyta</taxon>
        <taxon>Spermatophyta</taxon>
        <taxon>Magnoliopsida</taxon>
        <taxon>eudicotyledons</taxon>
        <taxon>Gunneridae</taxon>
        <taxon>Pentapetalae</taxon>
        <taxon>rosids</taxon>
        <taxon>fabids</taxon>
        <taxon>Malpighiales</taxon>
        <taxon>Erythroxylaceae</taxon>
        <taxon>Erythroxylum</taxon>
    </lineage>
</organism>
<keyword evidence="3" id="KW-1185">Reference proteome</keyword>
<evidence type="ECO:0000313" key="3">
    <source>
        <dbReference type="Proteomes" id="UP001159364"/>
    </source>
</evidence>
<reference evidence="2 3" key="1">
    <citation type="submission" date="2021-09" db="EMBL/GenBank/DDBJ databases">
        <title>Genomic insights and catalytic innovation underlie evolution of tropane alkaloids biosynthesis.</title>
        <authorList>
            <person name="Wang Y.-J."/>
            <person name="Tian T."/>
            <person name="Huang J.-P."/>
            <person name="Huang S.-X."/>
        </authorList>
    </citation>
    <scope>NUCLEOTIDE SEQUENCE [LARGE SCALE GENOMIC DNA]</scope>
    <source>
        <strain evidence="2">KIB-2018</strain>
        <tissue evidence="2">Leaf</tissue>
    </source>
</reference>
<protein>
    <submittedName>
        <fullName evidence="2">Uncharacterized protein</fullName>
    </submittedName>
</protein>
<evidence type="ECO:0000256" key="1">
    <source>
        <dbReference type="SAM" id="MobiDB-lite"/>
    </source>
</evidence>
<comment type="caution">
    <text evidence="2">The sequence shown here is derived from an EMBL/GenBank/DDBJ whole genome shotgun (WGS) entry which is preliminary data.</text>
</comment>
<accession>A0AAV8S586</accession>
<name>A0AAV8S586_9ROSI</name>
<dbReference type="Proteomes" id="UP001159364">
    <property type="component" value="Unassembled WGS sequence"/>
</dbReference>
<feature type="compositionally biased region" description="Polar residues" evidence="1">
    <location>
        <begin position="95"/>
        <end position="104"/>
    </location>
</feature>
<evidence type="ECO:0000313" key="2">
    <source>
        <dbReference type="EMBL" id="KAJ8747226.1"/>
    </source>
</evidence>
<dbReference type="EMBL" id="JAIWQS010000214">
    <property type="protein sequence ID" value="KAJ8747226.1"/>
    <property type="molecule type" value="Genomic_DNA"/>
</dbReference>
<feature type="region of interest" description="Disordered" evidence="1">
    <location>
        <begin position="93"/>
        <end position="115"/>
    </location>
</feature>